<keyword evidence="5 8" id="KW-1133">Transmembrane helix</keyword>
<evidence type="ECO:0000256" key="3">
    <source>
        <dbReference type="ARBA" id="ARBA00022679"/>
    </source>
</evidence>
<evidence type="ECO:0000256" key="8">
    <source>
        <dbReference type="SAM" id="Phobius"/>
    </source>
</evidence>
<evidence type="ECO:0000313" key="10">
    <source>
        <dbReference type="EMBL" id="ADJ23169.1"/>
    </source>
</evidence>
<feature type="transmembrane region" description="Helical" evidence="8">
    <location>
        <begin position="29"/>
        <end position="52"/>
    </location>
</feature>
<feature type="transmembrane region" description="Helical" evidence="8">
    <location>
        <begin position="102"/>
        <end position="123"/>
    </location>
</feature>
<dbReference type="AlphaFoldDB" id="D8JX33"/>
<dbReference type="RefSeq" id="WP_013215384.1">
    <property type="nucleotide sequence ID" value="NC_014313.1"/>
</dbReference>
<dbReference type="STRING" id="582899.Hden_1357"/>
<dbReference type="InterPro" id="IPR003362">
    <property type="entry name" value="Bact_transf"/>
</dbReference>
<comment type="subcellular location">
    <subcellularLocation>
        <location evidence="1">Membrane</location>
        <topology evidence="1">Multi-pass membrane protein</topology>
    </subcellularLocation>
</comment>
<dbReference type="KEGG" id="hdn:Hden_1357"/>
<name>D8JX33_HYPDA</name>
<evidence type="ECO:0000256" key="4">
    <source>
        <dbReference type="ARBA" id="ARBA00022692"/>
    </source>
</evidence>
<evidence type="ECO:0000256" key="6">
    <source>
        <dbReference type="ARBA" id="ARBA00023136"/>
    </source>
</evidence>
<dbReference type="GO" id="GO:0000271">
    <property type="term" value="P:polysaccharide biosynthetic process"/>
    <property type="evidence" value="ECO:0007669"/>
    <property type="project" value="UniProtKB-KW"/>
</dbReference>
<dbReference type="PANTHER" id="PTHR30576">
    <property type="entry name" value="COLANIC BIOSYNTHESIS UDP-GLUCOSE LIPID CARRIER TRANSFERASE"/>
    <property type="match status" value="1"/>
</dbReference>
<protein>
    <submittedName>
        <fullName evidence="10">Exopolysaccharide biosynthesis polyprenyl glycosylphosphotransferase</fullName>
    </submittedName>
</protein>
<comment type="similarity">
    <text evidence="2">Belongs to the bacterial sugar transferase family.</text>
</comment>
<dbReference type="HOGENOM" id="CLU_024920_0_1_5"/>
<dbReference type="NCBIfam" id="TIGR03025">
    <property type="entry name" value="EPS_sugtrans"/>
    <property type="match status" value="1"/>
</dbReference>
<reference evidence="11" key="1">
    <citation type="journal article" date="2011" name="J. Bacteriol.">
        <title>Genome sequences of eight morphologically diverse alphaproteobacteria.</title>
        <authorList>
            <consortium name="US DOE Joint Genome Institute"/>
            <person name="Brown P.J."/>
            <person name="Kysela D.T."/>
            <person name="Buechlein A."/>
            <person name="Hemmerich C."/>
            <person name="Brun Y.V."/>
        </authorList>
    </citation>
    <scope>NUCLEOTIDE SEQUENCE [LARGE SCALE GENOMIC DNA]</scope>
    <source>
        <strain evidence="11">ATCC 51888 / DSM 1869 / NCIB 11706 / TK 0415</strain>
    </source>
</reference>
<dbReference type="OrthoDB" id="9808602at2"/>
<dbReference type="GO" id="GO:0016020">
    <property type="term" value="C:membrane"/>
    <property type="evidence" value="ECO:0007669"/>
    <property type="project" value="UniProtKB-SubCell"/>
</dbReference>
<feature type="transmembrane region" description="Helical" evidence="8">
    <location>
        <begin position="129"/>
        <end position="149"/>
    </location>
</feature>
<feature type="transmembrane region" description="Helical" evidence="8">
    <location>
        <begin position="299"/>
        <end position="320"/>
    </location>
</feature>
<dbReference type="Pfam" id="PF13727">
    <property type="entry name" value="CoA_binding_3"/>
    <property type="match status" value="1"/>
</dbReference>
<dbReference type="GO" id="GO:0016780">
    <property type="term" value="F:phosphotransferase activity, for other substituted phosphate groups"/>
    <property type="evidence" value="ECO:0007669"/>
    <property type="project" value="TreeGrafter"/>
</dbReference>
<dbReference type="Pfam" id="PF02397">
    <property type="entry name" value="Bac_transf"/>
    <property type="match status" value="1"/>
</dbReference>
<gene>
    <name evidence="10" type="ordered locus">Hden_1357</name>
</gene>
<evidence type="ECO:0000256" key="5">
    <source>
        <dbReference type="ARBA" id="ARBA00022989"/>
    </source>
</evidence>
<evidence type="ECO:0000259" key="9">
    <source>
        <dbReference type="Pfam" id="PF02397"/>
    </source>
</evidence>
<proteinExistence type="inferred from homology"/>
<feature type="transmembrane region" description="Helical" evidence="8">
    <location>
        <begin position="64"/>
        <end position="81"/>
    </location>
</feature>
<dbReference type="eggNOG" id="COG2148">
    <property type="taxonomic scope" value="Bacteria"/>
</dbReference>
<keyword evidence="7" id="KW-0270">Exopolysaccharide synthesis</keyword>
<keyword evidence="4 8" id="KW-0812">Transmembrane</keyword>
<accession>D8JX33</accession>
<sequence>MTDSSANAEFGSFRRAATWQNLFSRFDTCITLIAIAEATGVILAAYAAKWLYLNLFLHVEQPEWPYLVPAGLLALIQYLFLKQAGLYDVAAIKDPTVSYGKLWGALATSFLVLLGILFVLKFADWYSRGWFLTWFALSGVTLIAIRISAMARVREQIANGRLFQRVALYGSPEYVNAIKSEAQKADHSLAIESFYISEPAEADQSALAASRNLVDLKSAITRGKFASVIICLPASEGAGIHESVRELASFSTDLLLCTDLNPFPVTVQGGRTFGKLRTSIVNLVPLSERNRLLKSMIDFVVAGIALALLAPLLALIALAIKLDSPGPVFFRQRRYGQNNAVFRIFKFRTMTVAEDGEKVQQAQRNDARVTRIGWFLRRTSLDELPQLINVLKGEMSVVGPRPHALAHDVLFEQQLDHFAQRRRVLPGLTGWAQVNGHRGETRTEKDILNRLQYDLYYIDNWSIWLDLEIMVRTMLVLTRGAY</sequence>
<dbReference type="EMBL" id="CP002083">
    <property type="protein sequence ID" value="ADJ23169.1"/>
    <property type="molecule type" value="Genomic_DNA"/>
</dbReference>
<dbReference type="Proteomes" id="UP000002033">
    <property type="component" value="Chromosome"/>
</dbReference>
<dbReference type="InterPro" id="IPR017473">
    <property type="entry name" value="Undecaprenyl-P_gluc_Ptfrase"/>
</dbReference>
<dbReference type="InterPro" id="IPR017475">
    <property type="entry name" value="EPS_sugar_tfrase"/>
</dbReference>
<evidence type="ECO:0000256" key="7">
    <source>
        <dbReference type="ARBA" id="ARBA00023169"/>
    </source>
</evidence>
<evidence type="ECO:0000256" key="1">
    <source>
        <dbReference type="ARBA" id="ARBA00004141"/>
    </source>
</evidence>
<evidence type="ECO:0000313" key="11">
    <source>
        <dbReference type="Proteomes" id="UP000002033"/>
    </source>
</evidence>
<dbReference type="NCBIfam" id="TIGR03023">
    <property type="entry name" value="WcaJ_sugtrans"/>
    <property type="match status" value="1"/>
</dbReference>
<keyword evidence="11" id="KW-1185">Reference proteome</keyword>
<dbReference type="PANTHER" id="PTHR30576:SF0">
    <property type="entry name" value="UNDECAPRENYL-PHOSPHATE N-ACETYLGALACTOSAMINYL 1-PHOSPHATE TRANSFERASE-RELATED"/>
    <property type="match status" value="1"/>
</dbReference>
<keyword evidence="6 8" id="KW-0472">Membrane</keyword>
<feature type="domain" description="Bacterial sugar transferase" evidence="9">
    <location>
        <begin position="294"/>
        <end position="477"/>
    </location>
</feature>
<keyword evidence="3 10" id="KW-0808">Transferase</keyword>
<organism evidence="10 11">
    <name type="scientific">Hyphomicrobium denitrificans (strain ATCC 51888 / DSM 1869 / NCIMB 11706 / TK 0415)</name>
    <dbReference type="NCBI Taxonomy" id="582899"/>
    <lineage>
        <taxon>Bacteria</taxon>
        <taxon>Pseudomonadati</taxon>
        <taxon>Pseudomonadota</taxon>
        <taxon>Alphaproteobacteria</taxon>
        <taxon>Hyphomicrobiales</taxon>
        <taxon>Hyphomicrobiaceae</taxon>
        <taxon>Hyphomicrobium</taxon>
    </lineage>
</organism>
<evidence type="ECO:0000256" key="2">
    <source>
        <dbReference type="ARBA" id="ARBA00006464"/>
    </source>
</evidence>